<reference evidence="1" key="1">
    <citation type="journal article" date="2020" name="Nature">
        <title>Giant virus diversity and host interactions through global metagenomics.</title>
        <authorList>
            <person name="Schulz F."/>
            <person name="Roux S."/>
            <person name="Paez-Espino D."/>
            <person name="Jungbluth S."/>
            <person name="Walsh D.A."/>
            <person name="Denef V.J."/>
            <person name="McMahon K.D."/>
            <person name="Konstantinidis K.T."/>
            <person name="Eloe-Fadrosh E.A."/>
            <person name="Kyrpides N.C."/>
            <person name="Woyke T."/>
        </authorList>
    </citation>
    <scope>NUCLEOTIDE SEQUENCE</scope>
    <source>
        <strain evidence="1">GVMAG-M-3300020182-33</strain>
    </source>
</reference>
<dbReference type="AlphaFoldDB" id="A0A6C0C2T8"/>
<protein>
    <submittedName>
        <fullName evidence="1">Uncharacterized protein</fullName>
    </submittedName>
</protein>
<accession>A0A6C0C2T8</accession>
<proteinExistence type="predicted"/>
<name>A0A6C0C2T8_9ZZZZ</name>
<sequence length="156" mass="18047">MEEEIHTENCFLVLRKERQVFGRSMQGDHEWRSRYAGSLRWSRILLDRFRIRPCAPKASSSATRKGPWSSSVCCNKLHTVPTRCHKKIKGEKAELTRAQQVIVDLEDSWALKRCVFCRNSTVSDLVWNKDRNASLNNMGIYLRLAATGRRPPLSSR</sequence>
<evidence type="ECO:0000313" key="1">
    <source>
        <dbReference type="EMBL" id="QHS97968.1"/>
    </source>
</evidence>
<dbReference type="EMBL" id="MN739310">
    <property type="protein sequence ID" value="QHS97968.1"/>
    <property type="molecule type" value="Genomic_DNA"/>
</dbReference>
<organism evidence="1">
    <name type="scientific">viral metagenome</name>
    <dbReference type="NCBI Taxonomy" id="1070528"/>
    <lineage>
        <taxon>unclassified sequences</taxon>
        <taxon>metagenomes</taxon>
        <taxon>organismal metagenomes</taxon>
    </lineage>
</organism>